<reference evidence="1 2" key="1">
    <citation type="submission" date="2018-09" db="EMBL/GenBank/DDBJ databases">
        <title>The draft genome of Acinetobacter spp. strains.</title>
        <authorList>
            <person name="Qin J."/>
            <person name="Feng Y."/>
            <person name="Zong Z."/>
        </authorList>
    </citation>
    <scope>NUCLEOTIDE SEQUENCE [LARGE SCALE GENOMIC DNA]</scope>
    <source>
        <strain evidence="1 2">WCHAc060115</strain>
    </source>
</reference>
<dbReference type="EMBL" id="RAXT01000025">
    <property type="protein sequence ID" value="RKG37220.1"/>
    <property type="molecule type" value="Genomic_DNA"/>
</dbReference>
<sequence>MTEDAKCKILDILLEKWKKILLGRYPGCEELIELALKSLEALTERFYGYELNDTQFDTAILLEQQYHQRLGELIVADRLLRDGFELSSKDFGPDFKATKNGKTVWFEVVTPNPNDEMVQILEDVQGRLFPKHETNCRENSLALLKMTGVIETKANIIKGYIEKKIIPEDEPVVIVVNDSLFYPLDVYMVGVTEEVQKGSSGLPLVIEALLGLDRPYWQPPESPTEPYQLKWNTRTDVFKDNGSPVSTDRFQSDEYKHISGVFVMTAREDYGISLSVYGDEKNVGLLVKNLNSNNILPDGLLKTRTYDSNELRKLIDPTMRKPITSLVTRTLHGQYFFMVQHLNKLSQEHVIEES</sequence>
<comment type="caution">
    <text evidence="1">The sequence shown here is derived from an EMBL/GenBank/DDBJ whole genome shotgun (WGS) entry which is preliminary data.</text>
</comment>
<dbReference type="AlphaFoldDB" id="A0A3A8F2E2"/>
<dbReference type="OrthoDB" id="6065033at2"/>
<accession>A0A3A8F2E2</accession>
<proteinExistence type="predicted"/>
<organism evidence="1 2">
    <name type="scientific">Acinetobacter rongchengensis</name>
    <dbReference type="NCBI Taxonomy" id="2419601"/>
    <lineage>
        <taxon>Bacteria</taxon>
        <taxon>Pseudomonadati</taxon>
        <taxon>Pseudomonadota</taxon>
        <taxon>Gammaproteobacteria</taxon>
        <taxon>Moraxellales</taxon>
        <taxon>Moraxellaceae</taxon>
        <taxon>Acinetobacter</taxon>
    </lineage>
</organism>
<dbReference type="RefSeq" id="WP_087527703.1">
    <property type="nucleotide sequence ID" value="NZ_RAXT01000025.1"/>
</dbReference>
<evidence type="ECO:0000313" key="1">
    <source>
        <dbReference type="EMBL" id="RKG37220.1"/>
    </source>
</evidence>
<dbReference type="Proteomes" id="UP000280405">
    <property type="component" value="Unassembled WGS sequence"/>
</dbReference>
<name>A0A3A8F2E2_9GAMM</name>
<keyword evidence="2" id="KW-1185">Reference proteome</keyword>
<gene>
    <name evidence="1" type="ORF">D7V20_11785</name>
</gene>
<protein>
    <submittedName>
        <fullName evidence="1">Uncharacterized protein</fullName>
    </submittedName>
</protein>
<evidence type="ECO:0000313" key="2">
    <source>
        <dbReference type="Proteomes" id="UP000280405"/>
    </source>
</evidence>